<evidence type="ECO:0000313" key="1">
    <source>
        <dbReference type="EMBL" id="KJV89374.1"/>
    </source>
</evidence>
<reference evidence="1 2" key="1">
    <citation type="submission" date="2015-02" db="EMBL/GenBank/DDBJ databases">
        <title>Genome Sequencing of Rickettsiales.</title>
        <authorList>
            <person name="Daugherty S.C."/>
            <person name="Su Q."/>
            <person name="Abolude K."/>
            <person name="Beier-Sexton M."/>
            <person name="Carlyon J.A."/>
            <person name="Carter R."/>
            <person name="Day N.P."/>
            <person name="Dumler S.J."/>
            <person name="Dyachenko V."/>
            <person name="Godinez A."/>
            <person name="Kurtti T.J."/>
            <person name="Lichay M."/>
            <person name="Mullins K.E."/>
            <person name="Ott S."/>
            <person name="Pappas-Brown V."/>
            <person name="Paris D.H."/>
            <person name="Patel P."/>
            <person name="Richards A.L."/>
            <person name="Sadzewicz L."/>
            <person name="Sears K."/>
            <person name="Seidman D."/>
            <person name="Sengamalay N."/>
            <person name="Stenos J."/>
            <person name="Tallon L.J."/>
            <person name="Vincent G."/>
            <person name="Fraser C.M."/>
            <person name="Munderloh U."/>
            <person name="Dunning-Hotopp J.C."/>
        </authorList>
    </citation>
    <scope>NUCLEOTIDE SEQUENCE [LARGE SCALE GENOMIC DNA]</scope>
    <source>
        <strain evidence="1 2">RML An4</strain>
    </source>
</reference>
<keyword evidence="2" id="KW-1185">Reference proteome</keyword>
<dbReference type="EMBL" id="LAOI01000001">
    <property type="protein sequence ID" value="KJV89374.1"/>
    <property type="molecule type" value="Genomic_DNA"/>
</dbReference>
<dbReference type="Proteomes" id="UP000033661">
    <property type="component" value="Unassembled WGS sequence"/>
</dbReference>
<comment type="caution">
    <text evidence="1">The sequence shown here is derived from an EMBL/GenBank/DDBJ whole genome shotgun (WGS) entry which is preliminary data.</text>
</comment>
<name>A0A0F3QD64_RICBE</name>
<proteinExistence type="predicted"/>
<evidence type="ECO:0000313" key="2">
    <source>
        <dbReference type="Proteomes" id="UP000033661"/>
    </source>
</evidence>
<dbReference type="RefSeq" id="WP_045798783.1">
    <property type="nucleotide sequence ID" value="NZ_LAOI01000001.1"/>
</dbReference>
<accession>A0A0F3QD64</accession>
<protein>
    <recommendedName>
        <fullName evidence="3">DUF945 domain-containing protein</fullName>
    </recommendedName>
</protein>
<evidence type="ECO:0008006" key="3">
    <source>
        <dbReference type="Google" id="ProtNLM"/>
    </source>
</evidence>
<sequence>MIRKILIFVFLAFTIVWFAAAYTLKNNVINLIKNSESDNLKISYNTVKFSGYPFHWKITITDPKVKLIDHVNSKELSSENIVLNIKFSTKKATLNFEPFIKEVDNYGDKTFTYDMRSKEDIKGIGKFNKPLYKISKDDDLKEVIKSIQLNNKSLLIFKDDEEIFKINDLAFFISKKNLADSEDISLILNMNYDSEKNIANFKNATLDIAALLKFTPDGENSAILQNFNIEKFVFSCDHNSKINLNGALQFFANKLPQGKLSFELENYHSIIDKLLPNNIMFSKKFIKTVIAKAVNKASDEAVVKESDNLNPDYSNIEKAKFDVEFSEKGINIGSINLLELKLGDSKEEQQPENHAN</sequence>
<gene>
    <name evidence="1" type="ORF">RBEAN4_0351</name>
</gene>
<organism evidence="1 2">
    <name type="scientific">Rickettsia bellii str. RML An4</name>
    <dbReference type="NCBI Taxonomy" id="1359193"/>
    <lineage>
        <taxon>Bacteria</taxon>
        <taxon>Pseudomonadati</taxon>
        <taxon>Pseudomonadota</taxon>
        <taxon>Alphaproteobacteria</taxon>
        <taxon>Rickettsiales</taxon>
        <taxon>Rickettsiaceae</taxon>
        <taxon>Rickettsieae</taxon>
        <taxon>Rickettsia</taxon>
        <taxon>belli group</taxon>
    </lineage>
</organism>
<dbReference type="AlphaFoldDB" id="A0A0F3QD64"/>
<dbReference type="PATRIC" id="fig|1359193.3.peg.333"/>